<dbReference type="OrthoDB" id="1931827at2759"/>
<reference evidence="5" key="3">
    <citation type="submission" date="2015-04" db="UniProtKB">
        <authorList>
            <consortium name="EnsemblPlants"/>
        </authorList>
    </citation>
    <scope>IDENTIFICATION</scope>
    <source>
        <strain evidence="5">cv. Jemalong A17</strain>
    </source>
</reference>
<dbReference type="PANTHER" id="PTHR36733">
    <property type="entry name" value="CELL WALL PROTEIN-RELATED"/>
    <property type="match status" value="1"/>
</dbReference>
<accession>A0A072VBC1</accession>
<feature type="region of interest" description="Disordered" evidence="1">
    <location>
        <begin position="58"/>
        <end position="115"/>
    </location>
</feature>
<feature type="compositionally biased region" description="Low complexity" evidence="1">
    <location>
        <begin position="105"/>
        <end position="115"/>
    </location>
</feature>
<feature type="chain" id="PRO_5014500435" evidence="2">
    <location>
        <begin position="26"/>
        <end position="126"/>
    </location>
</feature>
<dbReference type="InterPro" id="IPR034565">
    <property type="entry name" value="Put_cell_wall"/>
</dbReference>
<dbReference type="Proteomes" id="UP000265566">
    <property type="component" value="Chromosome 2"/>
</dbReference>
<dbReference type="Proteomes" id="UP000002051">
    <property type="component" value="Chromosome 2"/>
</dbReference>
<dbReference type="EnsemblPlants" id="KEH39097">
    <property type="protein sequence ID" value="KEH39097"/>
    <property type="gene ID" value="MTR_2g090185"/>
</dbReference>
<keyword evidence="6" id="KW-1185">Reference proteome</keyword>
<dbReference type="HOGENOM" id="CLU_2030932_0_0_1"/>
<dbReference type="EMBL" id="PSQE01000002">
    <property type="protein sequence ID" value="RHN75697.1"/>
    <property type="molecule type" value="Genomic_DNA"/>
</dbReference>
<evidence type="ECO:0000313" key="7">
    <source>
        <dbReference type="Proteomes" id="UP000265566"/>
    </source>
</evidence>
<proteinExistence type="predicted"/>
<evidence type="ECO:0000256" key="1">
    <source>
        <dbReference type="SAM" id="MobiDB-lite"/>
    </source>
</evidence>
<keyword evidence="3" id="KW-0812">Transmembrane</keyword>
<evidence type="ECO:0000313" key="5">
    <source>
        <dbReference type="EnsemblPlants" id="KEH39097"/>
    </source>
</evidence>
<dbReference type="PANTHER" id="PTHR36733:SF1">
    <property type="entry name" value="CELL WALL PROTEIN-RELATED"/>
    <property type="match status" value="1"/>
</dbReference>
<dbReference type="Gramene" id="rna11935">
    <property type="protein sequence ID" value="RHN75697.1"/>
    <property type="gene ID" value="gene11935"/>
</dbReference>
<protein>
    <submittedName>
        <fullName evidence="3">Transmembrane protein, putative</fullName>
    </submittedName>
</protein>
<name>A0A072VBC1_MEDTR</name>
<gene>
    <name evidence="3" type="ordered locus">MTR_2g090185</name>
    <name evidence="4" type="ORF">MtrunA17_Chr2g0324051</name>
</gene>
<reference evidence="4" key="5">
    <citation type="journal article" date="2018" name="Nat. Plants">
        <title>Whole-genome landscape of Medicago truncatula symbiotic genes.</title>
        <authorList>
            <person name="Pecrix Y."/>
            <person name="Gamas P."/>
            <person name="Carrere S."/>
        </authorList>
    </citation>
    <scope>NUCLEOTIDE SEQUENCE</scope>
    <source>
        <tissue evidence="4">Leaves</tissue>
    </source>
</reference>
<evidence type="ECO:0000313" key="3">
    <source>
        <dbReference type="EMBL" id="KEH39097.1"/>
    </source>
</evidence>
<dbReference type="EMBL" id="CM001218">
    <property type="protein sequence ID" value="KEH39097.1"/>
    <property type="molecule type" value="Genomic_DNA"/>
</dbReference>
<feature type="signal peptide" evidence="2">
    <location>
        <begin position="1"/>
        <end position="25"/>
    </location>
</feature>
<sequence length="126" mass="13011">MAYKASTFLALILITNIMLSTTCQARNSIPKNSNTDEKKEPQWFFHFDGIPGFGRVGFPPLFGSTPQNPYNGGGGQGAGSESGPGSAPARGRYVPGGDDTFIPNPGVEVPIPGSGGVVPVPAAVHP</sequence>
<keyword evidence="2" id="KW-0732">Signal</keyword>
<keyword evidence="3" id="KW-0472">Membrane</keyword>
<evidence type="ECO:0000313" key="6">
    <source>
        <dbReference type="Proteomes" id="UP000002051"/>
    </source>
</evidence>
<feature type="compositionally biased region" description="Gly residues" evidence="1">
    <location>
        <begin position="71"/>
        <end position="82"/>
    </location>
</feature>
<evidence type="ECO:0000313" key="4">
    <source>
        <dbReference type="EMBL" id="RHN75697.1"/>
    </source>
</evidence>
<reference evidence="3 6" key="1">
    <citation type="journal article" date="2011" name="Nature">
        <title>The Medicago genome provides insight into the evolution of rhizobial symbioses.</title>
        <authorList>
            <person name="Young N.D."/>
            <person name="Debelle F."/>
            <person name="Oldroyd G.E."/>
            <person name="Geurts R."/>
            <person name="Cannon S.B."/>
            <person name="Udvardi M.K."/>
            <person name="Benedito V.A."/>
            <person name="Mayer K.F."/>
            <person name="Gouzy J."/>
            <person name="Schoof H."/>
            <person name="Van de Peer Y."/>
            <person name="Proost S."/>
            <person name="Cook D.R."/>
            <person name="Meyers B.C."/>
            <person name="Spannagl M."/>
            <person name="Cheung F."/>
            <person name="De Mita S."/>
            <person name="Krishnakumar V."/>
            <person name="Gundlach H."/>
            <person name="Zhou S."/>
            <person name="Mudge J."/>
            <person name="Bharti A.K."/>
            <person name="Murray J.D."/>
            <person name="Naoumkina M.A."/>
            <person name="Rosen B."/>
            <person name="Silverstein K.A."/>
            <person name="Tang H."/>
            <person name="Rombauts S."/>
            <person name="Zhao P.X."/>
            <person name="Zhou P."/>
            <person name="Barbe V."/>
            <person name="Bardou P."/>
            <person name="Bechner M."/>
            <person name="Bellec A."/>
            <person name="Berger A."/>
            <person name="Berges H."/>
            <person name="Bidwell S."/>
            <person name="Bisseling T."/>
            <person name="Choisne N."/>
            <person name="Couloux A."/>
            <person name="Denny R."/>
            <person name="Deshpande S."/>
            <person name="Dai X."/>
            <person name="Doyle J.J."/>
            <person name="Dudez A.M."/>
            <person name="Farmer A.D."/>
            <person name="Fouteau S."/>
            <person name="Franken C."/>
            <person name="Gibelin C."/>
            <person name="Gish J."/>
            <person name="Goldstein S."/>
            <person name="Gonzalez A.J."/>
            <person name="Green P.J."/>
            <person name="Hallab A."/>
            <person name="Hartog M."/>
            <person name="Hua A."/>
            <person name="Humphray S.J."/>
            <person name="Jeong D.H."/>
            <person name="Jing Y."/>
            <person name="Jocker A."/>
            <person name="Kenton S.M."/>
            <person name="Kim D.J."/>
            <person name="Klee K."/>
            <person name="Lai H."/>
            <person name="Lang C."/>
            <person name="Lin S."/>
            <person name="Macmil S.L."/>
            <person name="Magdelenat G."/>
            <person name="Matthews L."/>
            <person name="McCorrison J."/>
            <person name="Monaghan E.L."/>
            <person name="Mun J.H."/>
            <person name="Najar F.Z."/>
            <person name="Nicholson C."/>
            <person name="Noirot C."/>
            <person name="O'Bleness M."/>
            <person name="Paule C.R."/>
            <person name="Poulain J."/>
            <person name="Prion F."/>
            <person name="Qin B."/>
            <person name="Qu C."/>
            <person name="Retzel E.F."/>
            <person name="Riddle C."/>
            <person name="Sallet E."/>
            <person name="Samain S."/>
            <person name="Samson N."/>
            <person name="Sanders I."/>
            <person name="Saurat O."/>
            <person name="Scarpelli C."/>
            <person name="Schiex T."/>
            <person name="Segurens B."/>
            <person name="Severin A.J."/>
            <person name="Sherrier D.J."/>
            <person name="Shi R."/>
            <person name="Sims S."/>
            <person name="Singer S.R."/>
            <person name="Sinharoy S."/>
            <person name="Sterck L."/>
            <person name="Viollet A."/>
            <person name="Wang B.B."/>
            <person name="Wang K."/>
            <person name="Wang M."/>
            <person name="Wang X."/>
            <person name="Warfsmann J."/>
            <person name="Weissenbach J."/>
            <person name="White D.D."/>
            <person name="White J.D."/>
            <person name="Wiley G.B."/>
            <person name="Wincker P."/>
            <person name="Xing Y."/>
            <person name="Yang L."/>
            <person name="Yao Z."/>
            <person name="Ying F."/>
            <person name="Zhai J."/>
            <person name="Zhou L."/>
            <person name="Zuber A."/>
            <person name="Denarie J."/>
            <person name="Dixon R.A."/>
            <person name="May G.D."/>
            <person name="Schwartz D.C."/>
            <person name="Rogers J."/>
            <person name="Quetier F."/>
            <person name="Town C.D."/>
            <person name="Roe B.A."/>
        </authorList>
    </citation>
    <scope>NUCLEOTIDE SEQUENCE [LARGE SCALE GENOMIC DNA]</scope>
    <source>
        <strain evidence="3">A17</strain>
        <strain evidence="5 6">cv. Jemalong A17</strain>
    </source>
</reference>
<organism evidence="3 6">
    <name type="scientific">Medicago truncatula</name>
    <name type="common">Barrel medic</name>
    <name type="synonym">Medicago tribuloides</name>
    <dbReference type="NCBI Taxonomy" id="3880"/>
    <lineage>
        <taxon>Eukaryota</taxon>
        <taxon>Viridiplantae</taxon>
        <taxon>Streptophyta</taxon>
        <taxon>Embryophyta</taxon>
        <taxon>Tracheophyta</taxon>
        <taxon>Spermatophyta</taxon>
        <taxon>Magnoliopsida</taxon>
        <taxon>eudicotyledons</taxon>
        <taxon>Gunneridae</taxon>
        <taxon>Pentapetalae</taxon>
        <taxon>rosids</taxon>
        <taxon>fabids</taxon>
        <taxon>Fabales</taxon>
        <taxon>Fabaceae</taxon>
        <taxon>Papilionoideae</taxon>
        <taxon>50 kb inversion clade</taxon>
        <taxon>NPAAA clade</taxon>
        <taxon>Hologalegina</taxon>
        <taxon>IRL clade</taxon>
        <taxon>Trifolieae</taxon>
        <taxon>Medicago</taxon>
    </lineage>
</organism>
<evidence type="ECO:0000256" key="2">
    <source>
        <dbReference type="SAM" id="SignalP"/>
    </source>
</evidence>
<reference evidence="7" key="4">
    <citation type="journal article" date="2018" name="Nat. Plants">
        <title>Whole-genome landscape of Medicago truncatula symbiotic genes.</title>
        <authorList>
            <person name="Pecrix Y."/>
            <person name="Staton S.E."/>
            <person name="Sallet E."/>
            <person name="Lelandais-Briere C."/>
            <person name="Moreau S."/>
            <person name="Carrere S."/>
            <person name="Blein T."/>
            <person name="Jardinaud M.F."/>
            <person name="Latrasse D."/>
            <person name="Zouine M."/>
            <person name="Zahm M."/>
            <person name="Kreplak J."/>
            <person name="Mayjonade B."/>
            <person name="Satge C."/>
            <person name="Perez M."/>
            <person name="Cauet S."/>
            <person name="Marande W."/>
            <person name="Chantry-Darmon C."/>
            <person name="Lopez-Roques C."/>
            <person name="Bouchez O."/>
            <person name="Berard A."/>
            <person name="Debelle F."/>
            <person name="Munos S."/>
            <person name="Bendahmane A."/>
            <person name="Berges H."/>
            <person name="Niebel A."/>
            <person name="Buitink J."/>
            <person name="Frugier F."/>
            <person name="Benhamed M."/>
            <person name="Crespi M."/>
            <person name="Gouzy J."/>
            <person name="Gamas P."/>
        </authorList>
    </citation>
    <scope>NUCLEOTIDE SEQUENCE [LARGE SCALE GENOMIC DNA]</scope>
    <source>
        <strain evidence="7">cv. Jemalong A17</strain>
    </source>
</reference>
<dbReference type="AlphaFoldDB" id="A0A072VBC1"/>
<reference evidence="3 6" key="2">
    <citation type="journal article" date="2014" name="BMC Genomics">
        <title>An improved genome release (version Mt4.0) for the model legume Medicago truncatula.</title>
        <authorList>
            <person name="Tang H."/>
            <person name="Krishnakumar V."/>
            <person name="Bidwell S."/>
            <person name="Rosen B."/>
            <person name="Chan A."/>
            <person name="Zhou S."/>
            <person name="Gentzbittel L."/>
            <person name="Childs K.L."/>
            <person name="Yandell M."/>
            <person name="Gundlach H."/>
            <person name="Mayer K.F."/>
            <person name="Schwartz D.C."/>
            <person name="Town C.D."/>
        </authorList>
    </citation>
    <scope>GENOME REANNOTATION</scope>
    <source>
        <strain evidence="3">A17</strain>
        <strain evidence="5 6">cv. Jemalong A17</strain>
    </source>
</reference>